<dbReference type="Gene3D" id="1.10.472.30">
    <property type="entry name" value="Transcription elongation factor S-II, central domain"/>
    <property type="match status" value="1"/>
</dbReference>
<comment type="function">
    <text evidence="1">Negative regulator of transcription elongation.</text>
</comment>
<dbReference type="GO" id="GO:0006362">
    <property type="term" value="P:transcription elongation by RNA polymerase I"/>
    <property type="evidence" value="ECO:0007669"/>
    <property type="project" value="TreeGrafter"/>
</dbReference>
<dbReference type="GO" id="GO:0008270">
    <property type="term" value="F:zinc ion binding"/>
    <property type="evidence" value="ECO:0007669"/>
    <property type="project" value="UniProtKB-KW"/>
</dbReference>
<dbReference type="CDD" id="cd21538">
    <property type="entry name" value="SPOC_TFIIS"/>
    <property type="match status" value="1"/>
</dbReference>
<dbReference type="SMART" id="SM00249">
    <property type="entry name" value="PHD"/>
    <property type="match status" value="1"/>
</dbReference>
<evidence type="ECO:0000256" key="1">
    <source>
        <dbReference type="ARBA" id="ARBA00002311"/>
    </source>
</evidence>
<feature type="region of interest" description="Disordered" evidence="7">
    <location>
        <begin position="460"/>
        <end position="491"/>
    </location>
</feature>
<keyword evidence="6" id="KW-0862">Zinc</keyword>
<evidence type="ECO:0000256" key="7">
    <source>
        <dbReference type="SAM" id="MobiDB-lite"/>
    </source>
</evidence>
<dbReference type="GO" id="GO:0006368">
    <property type="term" value="P:transcription elongation by RNA polymerase II"/>
    <property type="evidence" value="ECO:0007669"/>
    <property type="project" value="TreeGrafter"/>
</dbReference>
<comment type="similarity">
    <text evidence="2">Belongs to the BYE1 family.</text>
</comment>
<dbReference type="AlphaFoldDB" id="A0A420IH58"/>
<dbReference type="SMART" id="SM00510">
    <property type="entry name" value="TFS2M"/>
    <property type="match status" value="1"/>
</dbReference>
<sequence length="809" mass="89904">MMEENRRSARATKGHNSKVETSDQNLEPKKKVKKNKKVSEVVQEKPAEIIRCVCGAVETGDDDKDPWIACDGCDAWQHNVCMGISAYGEDVPDQYYCERCHPQDHKELLSSIESNKKLWEERRRIYEREQAEALIEQNSTKRRGKKKVKKTTDLPDTVTTPKELPTIALASEKKSAQKNSGIKRKNKDISQDNEIPKDTEPKVRKLSAAQTPRQESPQLVLSMKTLDIDSTRHGAAKMLLKSLLHSIPQVTKSGAYTLGPNDTIGLKAEHLAVTVENAVHDTHPDRAAYAKQSRAIASNMKHNLELSEGLLARTLSPQVLATMCSDDMASKKLKKEKEEMKARADKQSIMVTDDGPRVRRTHKGEELVEGDSFAVPNDNTVSSSRRRSTLDPNSDIGARSRETSSSDHLESSAQINEISPRDDAKVAKAPGPAITAQPLISPSAGKKSDQHGFDINKVFNSVQSPKLPQHRRKSVNNAPPINGPGEDPEIDQLLQDDSIESPPYSPAEPDSDPTIIWRGTVTMDSVAEFPAFAKHMGGVDITKSMATIQWSDVLARDLKIAGRIDHEKANEYLCSLRYSPPTDLVVVNVSPTGEMYSEAFNELYDYFQSRNRYGVLTNKGIGNIRDTYLVPVPPSPVALPDFIINLEGHRVPEHRSEPLIIIALVIRNDWQPASEHHLSSRGLNGSIDGGVEKKSPTQSHSRTMSISGGAGPQMSPIGPPASFHSPVKANFRPDEIQRELDQRKGEEAAKRILGDHIKSPTVAFLMPQAYQMREVEWNVISDILREDERARDDLQHLSVVLEQRMTGRS</sequence>
<proteinExistence type="inferred from homology"/>
<evidence type="ECO:0000256" key="2">
    <source>
        <dbReference type="ARBA" id="ARBA00011050"/>
    </source>
</evidence>
<dbReference type="Pfam" id="PF20826">
    <property type="entry name" value="PHD_5"/>
    <property type="match status" value="1"/>
</dbReference>
<dbReference type="PANTHER" id="PTHR11477:SF11">
    <property type="entry name" value="TRANSCRIPTION FACTOR BYE1"/>
    <property type="match status" value="1"/>
</dbReference>
<dbReference type="PROSITE" id="PS51321">
    <property type="entry name" value="TFIIS_CENTRAL"/>
    <property type="match status" value="1"/>
</dbReference>
<dbReference type="InterPro" id="IPR019786">
    <property type="entry name" value="Zinc_finger_PHD-type_CS"/>
</dbReference>
<feature type="region of interest" description="Disordered" evidence="7">
    <location>
        <begin position="675"/>
        <end position="728"/>
    </location>
</feature>
<feature type="compositionally biased region" description="Basic and acidic residues" evidence="7">
    <location>
        <begin position="187"/>
        <end position="203"/>
    </location>
</feature>
<dbReference type="InterPro" id="IPR036575">
    <property type="entry name" value="TFIIS_cen_dom_sf"/>
</dbReference>
<feature type="compositionally biased region" description="Polar residues" evidence="7">
    <location>
        <begin position="696"/>
        <end position="706"/>
    </location>
</feature>
<keyword evidence="5" id="KW-0863">Zinc-finger</keyword>
<comment type="caution">
    <text evidence="9">The sequence shown here is derived from an EMBL/GenBank/DDBJ whole genome shotgun (WGS) entry which is preliminary data.</text>
</comment>
<dbReference type="SUPFAM" id="SSF57903">
    <property type="entry name" value="FYVE/PHD zinc finger"/>
    <property type="match status" value="1"/>
</dbReference>
<feature type="region of interest" description="Disordered" evidence="7">
    <location>
        <begin position="137"/>
        <end position="217"/>
    </location>
</feature>
<dbReference type="GO" id="GO:0031440">
    <property type="term" value="P:regulation of mRNA 3'-end processing"/>
    <property type="evidence" value="ECO:0007669"/>
    <property type="project" value="TreeGrafter"/>
</dbReference>
<feature type="compositionally biased region" description="Polar residues" evidence="7">
    <location>
        <begin position="208"/>
        <end position="217"/>
    </location>
</feature>
<dbReference type="SUPFAM" id="SSF46942">
    <property type="entry name" value="Elongation factor TFIIS domain 2"/>
    <property type="match status" value="1"/>
</dbReference>
<dbReference type="GO" id="GO:0031564">
    <property type="term" value="P:transcription antitermination"/>
    <property type="evidence" value="ECO:0007669"/>
    <property type="project" value="TreeGrafter"/>
</dbReference>
<feature type="compositionally biased region" description="Basic residues" evidence="7">
    <location>
        <begin position="140"/>
        <end position="149"/>
    </location>
</feature>
<dbReference type="InterPro" id="IPR001965">
    <property type="entry name" value="Znf_PHD"/>
</dbReference>
<evidence type="ECO:0000313" key="9">
    <source>
        <dbReference type="EMBL" id="RKF73847.1"/>
    </source>
</evidence>
<dbReference type="GO" id="GO:0001139">
    <property type="term" value="F:RNA polymerase II complex recruiting activity"/>
    <property type="evidence" value="ECO:0007669"/>
    <property type="project" value="TreeGrafter"/>
</dbReference>
<dbReference type="PANTHER" id="PTHR11477">
    <property type="entry name" value="TRANSCRIPTION FACTOR S-II ZINC FINGER DOMAIN-CONTAINING PROTEIN"/>
    <property type="match status" value="1"/>
</dbReference>
<organism evidence="9 10">
    <name type="scientific">Golovinomyces cichoracearum</name>
    <dbReference type="NCBI Taxonomy" id="62708"/>
    <lineage>
        <taxon>Eukaryota</taxon>
        <taxon>Fungi</taxon>
        <taxon>Dikarya</taxon>
        <taxon>Ascomycota</taxon>
        <taxon>Pezizomycotina</taxon>
        <taxon>Leotiomycetes</taxon>
        <taxon>Erysiphales</taxon>
        <taxon>Erysiphaceae</taxon>
        <taxon>Golovinomyces</taxon>
    </lineage>
</organism>
<dbReference type="Pfam" id="PF07500">
    <property type="entry name" value="TFIIS_M"/>
    <property type="match status" value="1"/>
</dbReference>
<accession>A0A420IH58</accession>
<evidence type="ECO:0000313" key="10">
    <source>
        <dbReference type="Proteomes" id="UP000285326"/>
    </source>
</evidence>
<evidence type="ECO:0000256" key="6">
    <source>
        <dbReference type="ARBA" id="ARBA00022833"/>
    </source>
</evidence>
<keyword evidence="4" id="KW-0479">Metal-binding</keyword>
<dbReference type="InterPro" id="IPR011011">
    <property type="entry name" value="Znf_FYVE_PHD"/>
</dbReference>
<feature type="compositionally biased region" description="Basic and acidic residues" evidence="7">
    <location>
        <begin position="335"/>
        <end position="346"/>
    </location>
</feature>
<dbReference type="Proteomes" id="UP000285326">
    <property type="component" value="Unassembled WGS sequence"/>
</dbReference>
<dbReference type="InterPro" id="IPR003618">
    <property type="entry name" value="TFIIS_cen_dom"/>
</dbReference>
<evidence type="ECO:0000256" key="5">
    <source>
        <dbReference type="ARBA" id="ARBA00022771"/>
    </source>
</evidence>
<feature type="compositionally biased region" description="Basic and acidic residues" evidence="7">
    <location>
        <begin position="398"/>
        <end position="410"/>
    </location>
</feature>
<dbReference type="Pfam" id="PF23257">
    <property type="entry name" value="DUF7071"/>
    <property type="match status" value="1"/>
</dbReference>
<gene>
    <name evidence="9" type="ORF">GcM1_242086</name>
</gene>
<name>A0A420IH58_9PEZI</name>
<feature type="region of interest" description="Disordered" evidence="7">
    <location>
        <begin position="331"/>
        <end position="428"/>
    </location>
</feature>
<feature type="compositionally biased region" description="Basic and acidic residues" evidence="7">
    <location>
        <begin position="17"/>
        <end position="29"/>
    </location>
</feature>
<evidence type="ECO:0000256" key="4">
    <source>
        <dbReference type="ARBA" id="ARBA00022723"/>
    </source>
</evidence>
<dbReference type="Pfam" id="PF07744">
    <property type="entry name" value="SPOC"/>
    <property type="match status" value="1"/>
</dbReference>
<evidence type="ECO:0000259" key="8">
    <source>
        <dbReference type="PROSITE" id="PS51321"/>
    </source>
</evidence>
<evidence type="ECO:0000256" key="3">
    <source>
        <dbReference type="ARBA" id="ARBA00021616"/>
    </source>
</evidence>
<dbReference type="InterPro" id="IPR012921">
    <property type="entry name" value="SPOC_C"/>
</dbReference>
<feature type="region of interest" description="Disordered" evidence="7">
    <location>
        <begin position="1"/>
        <end position="39"/>
    </location>
</feature>
<dbReference type="EMBL" id="MCBS01024247">
    <property type="protein sequence ID" value="RKF73847.1"/>
    <property type="molecule type" value="Genomic_DNA"/>
</dbReference>
<dbReference type="GO" id="GO:0000977">
    <property type="term" value="F:RNA polymerase II transcription regulatory region sequence-specific DNA binding"/>
    <property type="evidence" value="ECO:0007669"/>
    <property type="project" value="TreeGrafter"/>
</dbReference>
<feature type="domain" description="TFIIS central" evidence="8">
    <location>
        <begin position="231"/>
        <end position="356"/>
    </location>
</feature>
<dbReference type="Gene3D" id="3.30.40.10">
    <property type="entry name" value="Zinc/RING finger domain, C3HC4 (zinc finger)"/>
    <property type="match status" value="1"/>
</dbReference>
<dbReference type="InterPro" id="IPR013083">
    <property type="entry name" value="Znf_RING/FYVE/PHD"/>
</dbReference>
<dbReference type="InterPro" id="IPR055499">
    <property type="entry name" value="DUF7071"/>
</dbReference>
<reference evidence="9 10" key="1">
    <citation type="journal article" date="2018" name="BMC Genomics">
        <title>Comparative genome analyses reveal sequence features reflecting distinct modes of host-adaptation between dicot and monocot powdery mildew.</title>
        <authorList>
            <person name="Wu Y."/>
            <person name="Ma X."/>
            <person name="Pan Z."/>
            <person name="Kale S.D."/>
            <person name="Song Y."/>
            <person name="King H."/>
            <person name="Zhang Q."/>
            <person name="Presley C."/>
            <person name="Deng X."/>
            <person name="Wei C.I."/>
            <person name="Xiao S."/>
        </authorList>
    </citation>
    <scope>NUCLEOTIDE SEQUENCE [LARGE SCALE GENOMIC DNA]</scope>
    <source>
        <strain evidence="9">UMSG1</strain>
    </source>
</reference>
<dbReference type="PROSITE" id="PS01359">
    <property type="entry name" value="ZF_PHD_1"/>
    <property type="match status" value="1"/>
</dbReference>
<protein>
    <recommendedName>
        <fullName evidence="3">Transcription factor BYE1</fullName>
    </recommendedName>
</protein>
<dbReference type="GO" id="GO:0005634">
    <property type="term" value="C:nucleus"/>
    <property type="evidence" value="ECO:0007669"/>
    <property type="project" value="TreeGrafter"/>
</dbReference>